<protein>
    <recommendedName>
        <fullName evidence="1">VOC domain-containing protein</fullName>
    </recommendedName>
</protein>
<dbReference type="PANTHER" id="PTHR35006:SF1">
    <property type="entry name" value="BLL2941 PROTEIN"/>
    <property type="match status" value="1"/>
</dbReference>
<dbReference type="InterPro" id="IPR004360">
    <property type="entry name" value="Glyas_Fos-R_dOase_dom"/>
</dbReference>
<dbReference type="Pfam" id="PF00903">
    <property type="entry name" value="Glyoxalase"/>
    <property type="match status" value="1"/>
</dbReference>
<dbReference type="AlphaFoldDB" id="A0AAE8MRX2"/>
<dbReference type="PROSITE" id="PS51819">
    <property type="entry name" value="VOC"/>
    <property type="match status" value="1"/>
</dbReference>
<evidence type="ECO:0000313" key="2">
    <source>
        <dbReference type="EMBL" id="SPN99112.1"/>
    </source>
</evidence>
<comment type="caution">
    <text evidence="2">The sequence shown here is derived from an EMBL/GenBank/DDBJ whole genome shotgun (WGS) entry which is preliminary data.</text>
</comment>
<dbReference type="Proteomes" id="UP001187682">
    <property type="component" value="Unassembled WGS sequence"/>
</dbReference>
<dbReference type="PANTHER" id="PTHR35006">
    <property type="entry name" value="GLYOXALASE FAMILY PROTEIN (AFU_ORTHOLOGUE AFUA_5G14830)"/>
    <property type="match status" value="1"/>
</dbReference>
<organism evidence="2 3">
    <name type="scientific">Cephalotrichum gorgonifer</name>
    <dbReference type="NCBI Taxonomy" id="2041049"/>
    <lineage>
        <taxon>Eukaryota</taxon>
        <taxon>Fungi</taxon>
        <taxon>Dikarya</taxon>
        <taxon>Ascomycota</taxon>
        <taxon>Pezizomycotina</taxon>
        <taxon>Sordariomycetes</taxon>
        <taxon>Hypocreomycetidae</taxon>
        <taxon>Microascales</taxon>
        <taxon>Microascaceae</taxon>
        <taxon>Cephalotrichum</taxon>
    </lineage>
</organism>
<sequence length="135" mass="14297">MPEHHQILGHISIGVRSIAQGKSFYTAVLAPLGLHLVYESPPGHSVATLGYGPDTSHEVVNIFEYGDAASPPGRGSHVAFNAPSREAVEEFHTAGVESGGASNGLPGLRENYGPTYFAAFLVDPDGWRLEAVCKL</sequence>
<dbReference type="EMBL" id="ONZQ02000002">
    <property type="protein sequence ID" value="SPN99112.1"/>
    <property type="molecule type" value="Genomic_DNA"/>
</dbReference>
<keyword evidence="3" id="KW-1185">Reference proteome</keyword>
<accession>A0AAE8MRX2</accession>
<name>A0AAE8MRX2_9PEZI</name>
<feature type="domain" description="VOC" evidence="1">
    <location>
        <begin position="7"/>
        <end position="134"/>
    </location>
</feature>
<dbReference type="InterPro" id="IPR029068">
    <property type="entry name" value="Glyas_Bleomycin-R_OHBP_Dase"/>
</dbReference>
<proteinExistence type="predicted"/>
<evidence type="ECO:0000259" key="1">
    <source>
        <dbReference type="PROSITE" id="PS51819"/>
    </source>
</evidence>
<dbReference type="Gene3D" id="3.10.180.10">
    <property type="entry name" value="2,3-Dihydroxybiphenyl 1,2-Dioxygenase, domain 1"/>
    <property type="match status" value="1"/>
</dbReference>
<gene>
    <name evidence="2" type="ORF">DNG_02147</name>
</gene>
<reference evidence="2" key="1">
    <citation type="submission" date="2018-03" db="EMBL/GenBank/DDBJ databases">
        <authorList>
            <person name="Guldener U."/>
        </authorList>
    </citation>
    <scope>NUCLEOTIDE SEQUENCE</scope>
</reference>
<evidence type="ECO:0000313" key="3">
    <source>
        <dbReference type="Proteomes" id="UP001187682"/>
    </source>
</evidence>
<dbReference type="InterPro" id="IPR037523">
    <property type="entry name" value="VOC_core"/>
</dbReference>
<dbReference type="CDD" id="cd07262">
    <property type="entry name" value="VOC_like"/>
    <property type="match status" value="1"/>
</dbReference>
<dbReference type="SUPFAM" id="SSF54593">
    <property type="entry name" value="Glyoxalase/Bleomycin resistance protein/Dihydroxybiphenyl dioxygenase"/>
    <property type="match status" value="1"/>
</dbReference>